<proteinExistence type="predicted"/>
<accession>A0A0E9R013</accession>
<protein>
    <submittedName>
        <fullName evidence="1">Uncharacterized protein</fullName>
    </submittedName>
</protein>
<name>A0A0E9R013_ANGAN</name>
<evidence type="ECO:0000313" key="1">
    <source>
        <dbReference type="EMBL" id="JAH21678.1"/>
    </source>
</evidence>
<dbReference type="EMBL" id="GBXM01086899">
    <property type="protein sequence ID" value="JAH21678.1"/>
    <property type="molecule type" value="Transcribed_RNA"/>
</dbReference>
<reference evidence="1" key="2">
    <citation type="journal article" date="2015" name="Fish Shellfish Immunol.">
        <title>Early steps in the European eel (Anguilla anguilla)-Vibrio vulnificus interaction in the gills: Role of the RtxA13 toxin.</title>
        <authorList>
            <person name="Callol A."/>
            <person name="Pajuelo D."/>
            <person name="Ebbesson L."/>
            <person name="Teles M."/>
            <person name="MacKenzie S."/>
            <person name="Amaro C."/>
        </authorList>
    </citation>
    <scope>NUCLEOTIDE SEQUENCE</scope>
</reference>
<reference evidence="1" key="1">
    <citation type="submission" date="2014-11" db="EMBL/GenBank/DDBJ databases">
        <authorList>
            <person name="Amaro Gonzalez C."/>
        </authorList>
    </citation>
    <scope>NUCLEOTIDE SEQUENCE</scope>
</reference>
<organism evidence="1">
    <name type="scientific">Anguilla anguilla</name>
    <name type="common">European freshwater eel</name>
    <name type="synonym">Muraena anguilla</name>
    <dbReference type="NCBI Taxonomy" id="7936"/>
    <lineage>
        <taxon>Eukaryota</taxon>
        <taxon>Metazoa</taxon>
        <taxon>Chordata</taxon>
        <taxon>Craniata</taxon>
        <taxon>Vertebrata</taxon>
        <taxon>Euteleostomi</taxon>
        <taxon>Actinopterygii</taxon>
        <taxon>Neopterygii</taxon>
        <taxon>Teleostei</taxon>
        <taxon>Anguilliformes</taxon>
        <taxon>Anguillidae</taxon>
        <taxon>Anguilla</taxon>
    </lineage>
</organism>
<dbReference type="AlphaFoldDB" id="A0A0E9R013"/>
<sequence length="27" mass="3151">MFVRLVCASYCTFNYRPPPGVHLHITQ</sequence>